<dbReference type="STRING" id="445932.Emin_0099"/>
<feature type="signal peptide" evidence="1">
    <location>
        <begin position="1"/>
        <end position="19"/>
    </location>
</feature>
<keyword evidence="1" id="KW-0732">Signal</keyword>
<organism evidence="2 3">
    <name type="scientific">Elusimicrobium minutum (strain Pei191)</name>
    <dbReference type="NCBI Taxonomy" id="445932"/>
    <lineage>
        <taxon>Bacteria</taxon>
        <taxon>Pseudomonadati</taxon>
        <taxon>Elusimicrobiota</taxon>
        <taxon>Elusimicrobia</taxon>
        <taxon>Elusimicrobiales</taxon>
        <taxon>Elusimicrobiaceae</taxon>
        <taxon>Elusimicrobium</taxon>
    </lineage>
</organism>
<keyword evidence="3" id="KW-1185">Reference proteome</keyword>
<evidence type="ECO:0000313" key="3">
    <source>
        <dbReference type="Proteomes" id="UP000001029"/>
    </source>
</evidence>
<dbReference type="Proteomes" id="UP000001029">
    <property type="component" value="Chromosome"/>
</dbReference>
<proteinExistence type="predicted"/>
<accession>B2KAW9</accession>
<dbReference type="KEGG" id="emi:Emin_0099"/>
<dbReference type="EMBL" id="CP001055">
    <property type="protein sequence ID" value="ACC97665.1"/>
    <property type="molecule type" value="Genomic_DNA"/>
</dbReference>
<dbReference type="AlphaFoldDB" id="B2KAW9"/>
<name>B2KAW9_ELUMP</name>
<evidence type="ECO:0008006" key="4">
    <source>
        <dbReference type="Google" id="ProtNLM"/>
    </source>
</evidence>
<feature type="chain" id="PRO_5002778291" description="Peptidase S1 domain-containing protein" evidence="1">
    <location>
        <begin position="20"/>
        <end position="336"/>
    </location>
</feature>
<evidence type="ECO:0000313" key="2">
    <source>
        <dbReference type="EMBL" id="ACC97665.1"/>
    </source>
</evidence>
<gene>
    <name evidence="2" type="ordered locus">Emin_0099</name>
</gene>
<protein>
    <recommendedName>
        <fullName evidence="4">Peptidase S1 domain-containing protein</fullName>
    </recommendedName>
</protein>
<dbReference type="RefSeq" id="WP_012414280.1">
    <property type="nucleotide sequence ID" value="NC_010644.1"/>
</dbReference>
<evidence type="ECO:0000256" key="1">
    <source>
        <dbReference type="SAM" id="SignalP"/>
    </source>
</evidence>
<reference evidence="2 3" key="1">
    <citation type="journal article" date="2009" name="Appl. Environ. Microbiol.">
        <title>Genomic analysis of 'Elusimicrobium minutum,' the first cultivated representative of the phylum 'Elusimicrobia' (formerly termite group 1).</title>
        <authorList>
            <person name="Herlemann D.P.R."/>
            <person name="Geissinger O."/>
            <person name="Ikeda-Ohtsubo W."/>
            <person name="Kunin V."/>
            <person name="Sun H."/>
            <person name="Lapidus A."/>
            <person name="Hugenholtz P."/>
            <person name="Brune A."/>
        </authorList>
    </citation>
    <scope>NUCLEOTIDE SEQUENCE [LARGE SCALE GENOMIC DNA]</scope>
    <source>
        <strain evidence="2 3">Pei191</strain>
    </source>
</reference>
<dbReference type="HOGENOM" id="CLU_857220_0_0_0"/>
<sequence>MRKILIMATVLALAANIFANDFTDKINSAHVKFKINHAGGLIKVTAEPDPRYSSKLFSCDGVIIAKNIMLTRSSCFPGGTGRISKKPLVTRHDYMAYAEIENNGKKTTINFDVKDFFDHRSKLYKKQQPLGIVYRFNADSPTEDFIIIDLSKWPLSKDFKEHLEKAVPAQIMVFPSADHAHYFFFSGKGDSVNLFYHGKTSGKGKKIESRGISQYFYTQGGVSVKNGAALYIKNPHKQTPVMLLMSYDKKDESTFIPKNIIYKIQTSIQPATLNLVDNEFTPIAIEKAFVKENGEPSFFLIPKPGYRKADFEKMKKQNENTFKQIKKKISNLINDN</sequence>